<evidence type="ECO:0000313" key="2">
    <source>
        <dbReference type="Proteomes" id="UP001189429"/>
    </source>
</evidence>
<comment type="caution">
    <text evidence="1">The sequence shown here is derived from an EMBL/GenBank/DDBJ whole genome shotgun (WGS) entry which is preliminary data.</text>
</comment>
<sequence length="116" mass="11835">FLGAAWAQELSPQELGPALAADDACSADGGGPCAVELLQARASRGAKAERAASSMEMTREGGEQLLQHDASANATVNSSQAPACKPTSDFCWSDSECCSGRCGLGAVATRRCASVR</sequence>
<keyword evidence="2" id="KW-1185">Reference proteome</keyword>
<reference evidence="1" key="1">
    <citation type="submission" date="2023-10" db="EMBL/GenBank/DDBJ databases">
        <authorList>
            <person name="Chen Y."/>
            <person name="Shah S."/>
            <person name="Dougan E. K."/>
            <person name="Thang M."/>
            <person name="Chan C."/>
        </authorList>
    </citation>
    <scope>NUCLEOTIDE SEQUENCE [LARGE SCALE GENOMIC DNA]</scope>
</reference>
<evidence type="ECO:0008006" key="3">
    <source>
        <dbReference type="Google" id="ProtNLM"/>
    </source>
</evidence>
<accession>A0ABN9S2M5</accession>
<dbReference type="EMBL" id="CAUYUJ010009155">
    <property type="protein sequence ID" value="CAK0826008.1"/>
    <property type="molecule type" value="Genomic_DNA"/>
</dbReference>
<feature type="non-terminal residue" evidence="1">
    <location>
        <position position="1"/>
    </location>
</feature>
<protein>
    <recommendedName>
        <fullName evidence="3">WAP domain-containing protein</fullName>
    </recommendedName>
</protein>
<name>A0ABN9S2M5_9DINO</name>
<evidence type="ECO:0000313" key="1">
    <source>
        <dbReference type="EMBL" id="CAK0826008.1"/>
    </source>
</evidence>
<organism evidence="1 2">
    <name type="scientific">Prorocentrum cordatum</name>
    <dbReference type="NCBI Taxonomy" id="2364126"/>
    <lineage>
        <taxon>Eukaryota</taxon>
        <taxon>Sar</taxon>
        <taxon>Alveolata</taxon>
        <taxon>Dinophyceae</taxon>
        <taxon>Prorocentrales</taxon>
        <taxon>Prorocentraceae</taxon>
        <taxon>Prorocentrum</taxon>
    </lineage>
</organism>
<gene>
    <name evidence="1" type="ORF">PCOR1329_LOCUS25976</name>
</gene>
<proteinExistence type="predicted"/>
<dbReference type="Proteomes" id="UP001189429">
    <property type="component" value="Unassembled WGS sequence"/>
</dbReference>